<organism evidence="1 2">
    <name type="scientific">Orbilia ellipsospora</name>
    <dbReference type="NCBI Taxonomy" id="2528407"/>
    <lineage>
        <taxon>Eukaryota</taxon>
        <taxon>Fungi</taxon>
        <taxon>Dikarya</taxon>
        <taxon>Ascomycota</taxon>
        <taxon>Pezizomycotina</taxon>
        <taxon>Orbiliomycetes</taxon>
        <taxon>Orbiliales</taxon>
        <taxon>Orbiliaceae</taxon>
        <taxon>Orbilia</taxon>
    </lineage>
</organism>
<evidence type="ECO:0000313" key="2">
    <source>
        <dbReference type="Proteomes" id="UP001365542"/>
    </source>
</evidence>
<sequence length="879" mass="101685">MPPVHSQPPKSLNLAQKPSYSSSTVLKCCALYEDGSDCQRNVFRPEVAGHTFCVDHHHEFRDLYQSYKDKHAKFNQIKADAGTNPKRKLVVKLIGLGKEVLLLRNQVKDGFFSSSLPQNDRAHIREILKLAGEVRNLENKINEGPECDQTAKLATAREISSQDTEVKRADTQAKKEVTMEQPLLDPTVPMTKPRHLRHDHPAVVVKDRSIRYTKLAIKQLYAIVPSLDDSLPPVPDERIGNTGMKTKLETRDIIIQFVFREFLIYKADTRELSRATRAQTIDSFLQESFIDDIKEYIEFFGAFFGRLKDKFWFLRNAVCDFLLDSQPSSATTCILGAEILMKDRPREMTVEGWDLLFQHFYDIIGWDHLGNFAFQFEDFLTVSALIACQRYGEPNRDDLDSPNWYYPHQDTGQECSLAVFHRFMAVTRSFNDHVTPPIEVKDGIIRETQSRSYLVGRMSKGDTFALRLAEELNERVARLQVLLYDRDLKSANREHIPPYTADGLTGAWITRSRTASTEKQLKSQPWTIEWSLDGIFSQIRSIDIYRYQKMTRDYYEFIIIDRDPGMTFNLLGIVVDALQKLNGDPPFSKIFGQVIQKYIPADDQNDYLEVTEAIADDFIPQAFPSQYINNRVRCWNGAEPFLATLEKTRQDMFRSSYPYESRLISKMVTDLESNEIITRVSEYEPPSTVPIVLRGSDGYEDIYFYYKLKASTERNDPNFNFSRSNLFEFAKAYKRDHPDAVFTKGRINVYYCAWPIPVPKHLQYSNFRTPEGRIYKWKALSFDLPMASRYWQWTVNNEINDKLPFVCLVDTTLVVCAEDYGSVNANIKTLFDIGKKFGWSFSIPSSLLWTTDFRRLGLETLWEGVRPDVTQFVDRDTVE</sequence>
<reference evidence="1 2" key="1">
    <citation type="submission" date="2019-10" db="EMBL/GenBank/DDBJ databases">
        <authorList>
            <person name="Palmer J.M."/>
        </authorList>
    </citation>
    <scope>NUCLEOTIDE SEQUENCE [LARGE SCALE GENOMIC DNA]</scope>
    <source>
        <strain evidence="1 2">TWF694</strain>
    </source>
</reference>
<proteinExistence type="predicted"/>
<dbReference type="EMBL" id="JAVHJO010000013">
    <property type="protein sequence ID" value="KAK6530216.1"/>
    <property type="molecule type" value="Genomic_DNA"/>
</dbReference>
<accession>A0AAV9WZH4</accession>
<protein>
    <submittedName>
        <fullName evidence="1">Uncharacterized protein</fullName>
    </submittedName>
</protein>
<name>A0AAV9WZH4_9PEZI</name>
<dbReference type="Proteomes" id="UP001365542">
    <property type="component" value="Unassembled WGS sequence"/>
</dbReference>
<gene>
    <name evidence="1" type="ORF">TWF694_003580</name>
</gene>
<comment type="caution">
    <text evidence="1">The sequence shown here is derived from an EMBL/GenBank/DDBJ whole genome shotgun (WGS) entry which is preliminary data.</text>
</comment>
<dbReference type="AlphaFoldDB" id="A0AAV9WZH4"/>
<evidence type="ECO:0000313" key="1">
    <source>
        <dbReference type="EMBL" id="KAK6530216.1"/>
    </source>
</evidence>
<keyword evidence="2" id="KW-1185">Reference proteome</keyword>